<feature type="non-terminal residue" evidence="8">
    <location>
        <position position="297"/>
    </location>
</feature>
<dbReference type="GO" id="GO:0005543">
    <property type="term" value="F:phospholipid binding"/>
    <property type="evidence" value="ECO:0007669"/>
    <property type="project" value="TreeGrafter"/>
</dbReference>
<dbReference type="PROSITE" id="PS50942">
    <property type="entry name" value="ENTH"/>
    <property type="match status" value="1"/>
</dbReference>
<dbReference type="PANTHER" id="PTHR12276">
    <property type="entry name" value="EPSIN/ENT-RELATED"/>
    <property type="match status" value="1"/>
</dbReference>
<comment type="subcellular location">
    <subcellularLocation>
        <location evidence="1">Cytoplasm</location>
    </subcellularLocation>
</comment>
<dbReference type="GO" id="GO:0006897">
    <property type="term" value="P:endocytosis"/>
    <property type="evidence" value="ECO:0007669"/>
    <property type="project" value="TreeGrafter"/>
</dbReference>
<dbReference type="InterPro" id="IPR013809">
    <property type="entry name" value="ENTH"/>
</dbReference>
<dbReference type="GO" id="GO:0005886">
    <property type="term" value="C:plasma membrane"/>
    <property type="evidence" value="ECO:0007669"/>
    <property type="project" value="TreeGrafter"/>
</dbReference>
<dbReference type="SMART" id="SM00273">
    <property type="entry name" value="ENTH"/>
    <property type="match status" value="1"/>
</dbReference>
<dbReference type="InterPro" id="IPR003903">
    <property type="entry name" value="UIM_dom"/>
</dbReference>
<sequence length="297" mass="34122">MQIKVRQATSNDPWGPSGSLMAEISSATYTQRDFVEIMEMIDKRLNDHGKNWRHVFKALTLLDYLLHDGSEAVISYARENLYVIKTLKEFQYIDDDGRDQGANVRQKCKDITALLADEGRLREERRKRQDMRGRMGTVDDEFSHRTHAVVSAGSSQGPYYNEDQELRKAIEESKKTAQQEARKRDDELDPELQKALEISEREALERRMRERDALNAQAQAQASTSSSGNDLVDFFGGLDGQQQQQQNFNQGGYDPFSNFGGADPFAAQQQQQQQQQQLFLQQQAQLQQQQLLQQQQQ</sequence>
<evidence type="ECO:0000256" key="6">
    <source>
        <dbReference type="SAM" id="MobiDB-lite"/>
    </source>
</evidence>
<dbReference type="SMART" id="SM00726">
    <property type="entry name" value="UIM"/>
    <property type="match status" value="2"/>
</dbReference>
<dbReference type="SUPFAM" id="SSF48464">
    <property type="entry name" value="ENTH/VHS domain"/>
    <property type="match status" value="1"/>
</dbReference>
<protein>
    <recommendedName>
        <fullName evidence="7">ENTH domain-containing protein</fullName>
    </recommendedName>
</protein>
<proteinExistence type="inferred from homology"/>
<dbReference type="GO" id="GO:0005768">
    <property type="term" value="C:endosome"/>
    <property type="evidence" value="ECO:0007669"/>
    <property type="project" value="TreeGrafter"/>
</dbReference>
<comment type="caution">
    <text evidence="8">The sequence shown here is derived from an EMBL/GenBank/DDBJ whole genome shotgun (WGS) entry which is preliminary data.</text>
</comment>
<feature type="region of interest" description="Disordered" evidence="6">
    <location>
        <begin position="122"/>
        <end position="144"/>
    </location>
</feature>
<evidence type="ECO:0000313" key="8">
    <source>
        <dbReference type="EMBL" id="KAJ3037092.1"/>
    </source>
</evidence>
<dbReference type="CDD" id="cd16991">
    <property type="entry name" value="ENTH_Ent1_Ent2"/>
    <property type="match status" value="1"/>
</dbReference>
<feature type="domain" description="ENTH" evidence="7">
    <location>
        <begin position="1"/>
        <end position="125"/>
    </location>
</feature>
<dbReference type="InterPro" id="IPR008942">
    <property type="entry name" value="ENTH_VHS"/>
</dbReference>
<gene>
    <name evidence="8" type="ORF">HK097_003610</name>
</gene>
<feature type="compositionally biased region" description="Low complexity" evidence="6">
    <location>
        <begin position="265"/>
        <end position="278"/>
    </location>
</feature>
<dbReference type="GO" id="GO:0030125">
    <property type="term" value="C:clathrin vesicle coat"/>
    <property type="evidence" value="ECO:0007669"/>
    <property type="project" value="TreeGrafter"/>
</dbReference>
<dbReference type="Pfam" id="PF01417">
    <property type="entry name" value="ENTH"/>
    <property type="match status" value="1"/>
</dbReference>
<evidence type="ECO:0000256" key="5">
    <source>
        <dbReference type="ARBA" id="ARBA00023121"/>
    </source>
</evidence>
<keyword evidence="5" id="KW-0446">Lipid-binding</keyword>
<dbReference type="PROSITE" id="PS50330">
    <property type="entry name" value="UIM"/>
    <property type="match status" value="1"/>
</dbReference>
<feature type="region of interest" description="Disordered" evidence="6">
    <location>
        <begin position="212"/>
        <end position="278"/>
    </location>
</feature>
<evidence type="ECO:0000256" key="3">
    <source>
        <dbReference type="ARBA" id="ARBA00022490"/>
    </source>
</evidence>
<keyword evidence="9" id="KW-1185">Reference proteome</keyword>
<evidence type="ECO:0000313" key="9">
    <source>
        <dbReference type="Proteomes" id="UP001212841"/>
    </source>
</evidence>
<dbReference type="Proteomes" id="UP001212841">
    <property type="component" value="Unassembled WGS sequence"/>
</dbReference>
<keyword evidence="3" id="KW-0963">Cytoplasm</keyword>
<dbReference type="FunFam" id="1.25.40.90:FF:000006">
    <property type="entry name" value="Clathrin interactor 1"/>
    <property type="match status" value="1"/>
</dbReference>
<keyword evidence="4" id="KW-0597">Phosphoprotein</keyword>
<dbReference type="AlphaFoldDB" id="A0AAD5WX47"/>
<dbReference type="EMBL" id="JADGJD010001868">
    <property type="protein sequence ID" value="KAJ3037092.1"/>
    <property type="molecule type" value="Genomic_DNA"/>
</dbReference>
<evidence type="ECO:0000259" key="7">
    <source>
        <dbReference type="PROSITE" id="PS50942"/>
    </source>
</evidence>
<dbReference type="GO" id="GO:0030276">
    <property type="term" value="F:clathrin binding"/>
    <property type="evidence" value="ECO:0007669"/>
    <property type="project" value="TreeGrafter"/>
</dbReference>
<name>A0AAD5WX47_9FUNG</name>
<accession>A0AAD5WX47</accession>
<dbReference type="Gene3D" id="1.25.40.90">
    <property type="match status" value="1"/>
</dbReference>
<organism evidence="8 9">
    <name type="scientific">Rhizophlyctis rosea</name>
    <dbReference type="NCBI Taxonomy" id="64517"/>
    <lineage>
        <taxon>Eukaryota</taxon>
        <taxon>Fungi</taxon>
        <taxon>Fungi incertae sedis</taxon>
        <taxon>Chytridiomycota</taxon>
        <taxon>Chytridiomycota incertae sedis</taxon>
        <taxon>Chytridiomycetes</taxon>
        <taxon>Rhizophlyctidales</taxon>
        <taxon>Rhizophlyctidaceae</taxon>
        <taxon>Rhizophlyctis</taxon>
    </lineage>
</organism>
<feature type="compositionally biased region" description="Basic and acidic residues" evidence="6">
    <location>
        <begin position="122"/>
        <end position="133"/>
    </location>
</feature>
<feature type="region of interest" description="Disordered" evidence="6">
    <location>
        <begin position="173"/>
        <end position="192"/>
    </location>
</feature>
<evidence type="ECO:0000256" key="4">
    <source>
        <dbReference type="ARBA" id="ARBA00022553"/>
    </source>
</evidence>
<feature type="compositionally biased region" description="Low complexity" evidence="6">
    <location>
        <begin position="216"/>
        <end position="252"/>
    </location>
</feature>
<reference evidence="8" key="1">
    <citation type="submission" date="2020-05" db="EMBL/GenBank/DDBJ databases">
        <title>Phylogenomic resolution of chytrid fungi.</title>
        <authorList>
            <person name="Stajich J.E."/>
            <person name="Amses K."/>
            <person name="Simmons R."/>
            <person name="Seto K."/>
            <person name="Myers J."/>
            <person name="Bonds A."/>
            <person name="Quandt C.A."/>
            <person name="Barry K."/>
            <person name="Liu P."/>
            <person name="Grigoriev I."/>
            <person name="Longcore J.E."/>
            <person name="James T.Y."/>
        </authorList>
    </citation>
    <scope>NUCLEOTIDE SEQUENCE</scope>
    <source>
        <strain evidence="8">JEL0318</strain>
    </source>
</reference>
<evidence type="ECO:0000256" key="2">
    <source>
        <dbReference type="ARBA" id="ARBA00010130"/>
    </source>
</evidence>
<dbReference type="PANTHER" id="PTHR12276:SF110">
    <property type="entry name" value="EPSIN-1-RELATED"/>
    <property type="match status" value="1"/>
</dbReference>
<evidence type="ECO:0000256" key="1">
    <source>
        <dbReference type="ARBA" id="ARBA00004496"/>
    </source>
</evidence>
<comment type="similarity">
    <text evidence="2">Belongs to the epsin family.</text>
</comment>